<protein>
    <recommendedName>
        <fullName evidence="1">DUF4097 domain-containing protein</fullName>
    </recommendedName>
</protein>
<evidence type="ECO:0000313" key="2">
    <source>
        <dbReference type="EMBL" id="KPL58257.1"/>
    </source>
</evidence>
<sequence length="287" mass="31002">MKNAFAVIIALLALGTLYVILNDNTSLFAKESVSGERIEVTNKIKHIDLNLENSDTEVIPTDKNEVKVDIEGKGTMTLARKGDTIDVTVKQKWYEWIGFNRKSDVTIYVPKEYDQSMEVDIGSGNFVMAGESDSKKWKLDELSVEMGSGNMELENIETNLFEHDGSSGDLVVNGLTTKDGKVEISSGDVELSNFEGPLEGELSSGELTVTMDSLKGDLNFDVSSGGVKLDLPEEASFKLNGKASSGDISCSLPLKDQKIEDGDISGVSGSGKYTIDVSVSSGNVDIY</sequence>
<evidence type="ECO:0000259" key="1">
    <source>
        <dbReference type="Pfam" id="PF13349"/>
    </source>
</evidence>
<dbReference type="InterPro" id="IPR025164">
    <property type="entry name" value="Toastrack_DUF4097"/>
</dbReference>
<feature type="domain" description="DUF4097" evidence="1">
    <location>
        <begin position="44"/>
        <end position="286"/>
    </location>
</feature>
<name>A0A0P6VUM4_9BACI</name>
<comment type="caution">
    <text evidence="2">The sequence shown here is derived from an EMBL/GenBank/DDBJ whole genome shotgun (WGS) entry which is preliminary data.</text>
</comment>
<reference evidence="2 3" key="1">
    <citation type="submission" date="2015-08" db="EMBL/GenBank/DDBJ databases">
        <title>Draft Genome Sequence of Bacillus vietnamensis UCD-SED5.</title>
        <authorList>
            <person name="Lee R.D."/>
            <person name="Jospin G."/>
            <person name="Lang J.M."/>
            <person name="Coil D.A."/>
            <person name="Eisen J.A."/>
        </authorList>
    </citation>
    <scope>NUCLEOTIDE SEQUENCE [LARGE SCALE GENOMIC DNA]</scope>
    <source>
        <strain evidence="2 3">UCD-SED5</strain>
    </source>
</reference>
<dbReference type="Gene3D" id="2.160.20.120">
    <property type="match status" value="1"/>
</dbReference>
<dbReference type="EMBL" id="LIXZ01000017">
    <property type="protein sequence ID" value="KPL58257.1"/>
    <property type="molecule type" value="Genomic_DNA"/>
</dbReference>
<gene>
    <name evidence="2" type="ORF">AM506_17485</name>
</gene>
<organism evidence="2 3">
    <name type="scientific">Rossellomorea vietnamensis</name>
    <dbReference type="NCBI Taxonomy" id="218284"/>
    <lineage>
        <taxon>Bacteria</taxon>
        <taxon>Bacillati</taxon>
        <taxon>Bacillota</taxon>
        <taxon>Bacilli</taxon>
        <taxon>Bacillales</taxon>
        <taxon>Bacillaceae</taxon>
        <taxon>Rossellomorea</taxon>
    </lineage>
</organism>
<dbReference type="Pfam" id="PF13349">
    <property type="entry name" value="DUF4097"/>
    <property type="match status" value="1"/>
</dbReference>
<dbReference type="Proteomes" id="UP000050398">
    <property type="component" value="Unassembled WGS sequence"/>
</dbReference>
<proteinExistence type="predicted"/>
<dbReference type="OrthoDB" id="2940757at2"/>
<evidence type="ECO:0000313" key="3">
    <source>
        <dbReference type="Proteomes" id="UP000050398"/>
    </source>
</evidence>
<dbReference type="PATRIC" id="fig|218284.4.peg.1717"/>
<accession>A0A0P6VUM4</accession>
<dbReference type="AlphaFoldDB" id="A0A0P6VUM4"/>
<dbReference type="RefSeq" id="WP_060673846.1">
    <property type="nucleotide sequence ID" value="NZ_LIXZ01000017.1"/>
</dbReference>